<organism evidence="1 2">
    <name type="scientific">Gossypium stocksii</name>
    <dbReference type="NCBI Taxonomy" id="47602"/>
    <lineage>
        <taxon>Eukaryota</taxon>
        <taxon>Viridiplantae</taxon>
        <taxon>Streptophyta</taxon>
        <taxon>Embryophyta</taxon>
        <taxon>Tracheophyta</taxon>
        <taxon>Spermatophyta</taxon>
        <taxon>Magnoliopsida</taxon>
        <taxon>eudicotyledons</taxon>
        <taxon>Gunneridae</taxon>
        <taxon>Pentapetalae</taxon>
        <taxon>rosids</taxon>
        <taxon>malvids</taxon>
        <taxon>Malvales</taxon>
        <taxon>Malvaceae</taxon>
        <taxon>Malvoideae</taxon>
        <taxon>Gossypium</taxon>
    </lineage>
</organism>
<accession>A0A9D3ZLA4</accession>
<comment type="caution">
    <text evidence="1">The sequence shown here is derived from an EMBL/GenBank/DDBJ whole genome shotgun (WGS) entry which is preliminary data.</text>
</comment>
<dbReference type="OrthoDB" id="1304107at2759"/>
<gene>
    <name evidence="1" type="ORF">J1N35_037018</name>
</gene>
<dbReference type="Proteomes" id="UP000828251">
    <property type="component" value="Unassembled WGS sequence"/>
</dbReference>
<protein>
    <submittedName>
        <fullName evidence="1">Uncharacterized protein</fullName>
    </submittedName>
</protein>
<evidence type="ECO:0000313" key="2">
    <source>
        <dbReference type="Proteomes" id="UP000828251"/>
    </source>
</evidence>
<dbReference type="AlphaFoldDB" id="A0A9D3ZLA4"/>
<evidence type="ECO:0000313" key="1">
    <source>
        <dbReference type="EMBL" id="KAH1046234.1"/>
    </source>
</evidence>
<sequence length="172" mass="20543">MEYKLDIVSLLETKVSGGRADGRIAKLGFQNSHPVEARGFSGGIWMGWKGKLIVGLKEWNRNVYGHIGVCKWKLVQPLSHIQKEIERSDSETFLKREMDIREELEEMLNHEELLWKQKSRCDWLKLRDRNTKFFHNRTMYRRKVNRINALRNRNGEWLYDLDEIQSEVVSYF</sequence>
<name>A0A9D3ZLA4_9ROSI</name>
<proteinExistence type="predicted"/>
<reference evidence="1 2" key="1">
    <citation type="journal article" date="2021" name="Plant Biotechnol. J.">
        <title>Multi-omics assisted identification of the key and species-specific regulatory components of drought-tolerant mechanisms in Gossypium stocksii.</title>
        <authorList>
            <person name="Yu D."/>
            <person name="Ke L."/>
            <person name="Zhang D."/>
            <person name="Wu Y."/>
            <person name="Sun Y."/>
            <person name="Mei J."/>
            <person name="Sun J."/>
            <person name="Sun Y."/>
        </authorList>
    </citation>
    <scope>NUCLEOTIDE SEQUENCE [LARGE SCALE GENOMIC DNA]</scope>
    <source>
        <strain evidence="2">cv. E1</strain>
        <tissue evidence="1">Leaf</tissue>
    </source>
</reference>
<dbReference type="EMBL" id="JAIQCV010000011">
    <property type="protein sequence ID" value="KAH1046234.1"/>
    <property type="molecule type" value="Genomic_DNA"/>
</dbReference>
<keyword evidence="2" id="KW-1185">Reference proteome</keyword>